<gene>
    <name evidence="5" type="ORF">LTR78_009902</name>
</gene>
<evidence type="ECO:0000256" key="1">
    <source>
        <dbReference type="ARBA" id="ARBA00001933"/>
    </source>
</evidence>
<dbReference type="Proteomes" id="UP001274830">
    <property type="component" value="Unassembled WGS sequence"/>
</dbReference>
<dbReference type="SUPFAM" id="SSF53383">
    <property type="entry name" value="PLP-dependent transferases"/>
    <property type="match status" value="1"/>
</dbReference>
<accession>A0AAE0TN77</accession>
<keyword evidence="3" id="KW-0663">Pyridoxal phosphate</keyword>
<keyword evidence="6" id="KW-1185">Reference proteome</keyword>
<organism evidence="5 6">
    <name type="scientific">Recurvomyces mirabilis</name>
    <dbReference type="NCBI Taxonomy" id="574656"/>
    <lineage>
        <taxon>Eukaryota</taxon>
        <taxon>Fungi</taxon>
        <taxon>Dikarya</taxon>
        <taxon>Ascomycota</taxon>
        <taxon>Pezizomycotina</taxon>
        <taxon>Dothideomycetes</taxon>
        <taxon>Dothideomycetidae</taxon>
        <taxon>Mycosphaerellales</taxon>
        <taxon>Teratosphaeriaceae</taxon>
        <taxon>Recurvomyces</taxon>
    </lineage>
</organism>
<evidence type="ECO:0000313" key="5">
    <source>
        <dbReference type="EMBL" id="KAK3670247.1"/>
    </source>
</evidence>
<dbReference type="PANTHER" id="PTHR48097">
    <property type="entry name" value="L-THREONINE ALDOLASE-RELATED"/>
    <property type="match status" value="1"/>
</dbReference>
<evidence type="ECO:0000313" key="6">
    <source>
        <dbReference type="Proteomes" id="UP001274830"/>
    </source>
</evidence>
<sequence>MSNTVETAVTASCEILDKTMEPTNNVITQLCMFQEERSAADTIARTAHYASDPTAYLREKLGAEGFEERKQMLCLPTEVDLDRYGGGAHKQHFEQHIATMLGKQHGLFFVTGVQAQLAALKGHCNARSRQKAAWHVSSHLEDCELSAYSELYGLQRQLLGSDPTALPTVKEITEVLDRPEHERPAAVLIEVPNRVLGCQTYTFSELEQLSEACRKAGVAFHMDGARLWEVEPYYRATAGKSFAEIGALFDSIYVSFYKALGGATGAMLASNDLVIMDEAKIWQRRAGGNAFSLGYQIIDCERGFNENMGLFARRWQKMQDVAAGIEAATASYKTDGQEPIISFMSGKPTCCQVITVFNGFTAEELAKARDAVEKKIRVRVFERLRPKQSLDQMIRAQQEKASGDISSVEAAEASTDDRKHFVEWFIMNVTFEFLTQVFVDAYRALCEELVAE</sequence>
<evidence type="ECO:0000259" key="4">
    <source>
        <dbReference type="Pfam" id="PF01212"/>
    </source>
</evidence>
<dbReference type="Gene3D" id="3.40.640.10">
    <property type="entry name" value="Type I PLP-dependent aspartate aminotransferase-like (Major domain)"/>
    <property type="match status" value="1"/>
</dbReference>
<dbReference type="AlphaFoldDB" id="A0AAE0TN77"/>
<dbReference type="EMBL" id="JAUTXT010000060">
    <property type="protein sequence ID" value="KAK3670247.1"/>
    <property type="molecule type" value="Genomic_DNA"/>
</dbReference>
<comment type="cofactor">
    <cofactor evidence="1">
        <name>pyridoxal 5'-phosphate</name>
        <dbReference type="ChEBI" id="CHEBI:597326"/>
    </cofactor>
</comment>
<reference evidence="5" key="1">
    <citation type="submission" date="2023-07" db="EMBL/GenBank/DDBJ databases">
        <title>Black Yeasts Isolated from many extreme environments.</title>
        <authorList>
            <person name="Coleine C."/>
            <person name="Stajich J.E."/>
            <person name="Selbmann L."/>
        </authorList>
    </citation>
    <scope>NUCLEOTIDE SEQUENCE</scope>
    <source>
        <strain evidence="5">CCFEE 5485</strain>
    </source>
</reference>
<evidence type="ECO:0000256" key="2">
    <source>
        <dbReference type="ARBA" id="ARBA00006966"/>
    </source>
</evidence>
<proteinExistence type="inferred from homology"/>
<dbReference type="GO" id="GO:0008732">
    <property type="term" value="F:L-allo-threonine aldolase activity"/>
    <property type="evidence" value="ECO:0007669"/>
    <property type="project" value="TreeGrafter"/>
</dbReference>
<dbReference type="GO" id="GO:0006567">
    <property type="term" value="P:L-threonine catabolic process"/>
    <property type="evidence" value="ECO:0007669"/>
    <property type="project" value="TreeGrafter"/>
</dbReference>
<comment type="similarity">
    <text evidence="2">Belongs to the threonine aldolase family.</text>
</comment>
<name>A0AAE0TN77_9PEZI</name>
<dbReference type="InterPro" id="IPR001597">
    <property type="entry name" value="ArAA_b-elim_lyase/Thr_aldolase"/>
</dbReference>
<protein>
    <recommendedName>
        <fullName evidence="4">Aromatic amino acid beta-eliminating lyase/threonine aldolase domain-containing protein</fullName>
    </recommendedName>
</protein>
<feature type="domain" description="Aromatic amino acid beta-eliminating lyase/threonine aldolase" evidence="4">
    <location>
        <begin position="78"/>
        <end position="328"/>
    </location>
</feature>
<comment type="caution">
    <text evidence="5">The sequence shown here is derived from an EMBL/GenBank/DDBJ whole genome shotgun (WGS) entry which is preliminary data.</text>
</comment>
<dbReference type="GO" id="GO:0005829">
    <property type="term" value="C:cytosol"/>
    <property type="evidence" value="ECO:0007669"/>
    <property type="project" value="TreeGrafter"/>
</dbReference>
<dbReference type="Pfam" id="PF01212">
    <property type="entry name" value="Beta_elim_lyase"/>
    <property type="match status" value="1"/>
</dbReference>
<dbReference type="InterPro" id="IPR015421">
    <property type="entry name" value="PyrdxlP-dep_Trfase_major"/>
</dbReference>
<evidence type="ECO:0000256" key="3">
    <source>
        <dbReference type="ARBA" id="ARBA00022898"/>
    </source>
</evidence>
<dbReference type="PANTHER" id="PTHR48097:SF9">
    <property type="entry name" value="L-THREONINE ALDOLASE"/>
    <property type="match status" value="1"/>
</dbReference>
<dbReference type="GO" id="GO:0006545">
    <property type="term" value="P:glycine biosynthetic process"/>
    <property type="evidence" value="ECO:0007669"/>
    <property type="project" value="TreeGrafter"/>
</dbReference>
<dbReference type="InterPro" id="IPR015424">
    <property type="entry name" value="PyrdxlP-dep_Trfase"/>
</dbReference>